<reference evidence="2" key="1">
    <citation type="submission" date="2017-04" db="EMBL/GenBank/DDBJ databases">
        <authorList>
            <person name="Varghese N."/>
            <person name="Submissions S."/>
        </authorList>
    </citation>
    <scope>NUCLEOTIDE SEQUENCE [LARGE SCALE GENOMIC DNA]</scope>
    <source>
        <strain evidence="2">VKM Ac-2121</strain>
    </source>
</reference>
<dbReference type="EMBL" id="FXBM01000001">
    <property type="protein sequence ID" value="SMH28275.1"/>
    <property type="molecule type" value="Genomic_DNA"/>
</dbReference>
<dbReference type="Proteomes" id="UP000193711">
    <property type="component" value="Unassembled WGS sequence"/>
</dbReference>
<dbReference type="OrthoDB" id="3638028at2"/>
<dbReference type="SUPFAM" id="SSF56112">
    <property type="entry name" value="Protein kinase-like (PK-like)"/>
    <property type="match status" value="1"/>
</dbReference>
<protein>
    <submittedName>
        <fullName evidence="1">Streptomycin 6-kinase</fullName>
    </submittedName>
</protein>
<evidence type="ECO:0000313" key="2">
    <source>
        <dbReference type="Proteomes" id="UP000193711"/>
    </source>
</evidence>
<evidence type="ECO:0000313" key="1">
    <source>
        <dbReference type="EMBL" id="SMH28275.1"/>
    </source>
</evidence>
<keyword evidence="1" id="KW-0808">Transferase</keyword>
<gene>
    <name evidence="1" type="ORF">SAMN06295885_0125</name>
</gene>
<dbReference type="Pfam" id="PF04655">
    <property type="entry name" value="APH_6_hur"/>
    <property type="match status" value="1"/>
</dbReference>
<dbReference type="InterPro" id="IPR006748">
    <property type="entry name" value="NH2Glyco/OHUrea_AB-resist_kin"/>
</dbReference>
<sequence length="294" mass="32296">MIAVPQSFRAMPRWWGDERGRAWLDELPRIVESRCSSWGLDIDGEPLHGSNALVVPVRRGREAAVLRLAPPGDDVSSELAALTHWDGRGVVRLLDSAPEAGASLLERLDHTRSLLAEPLHTAVVTLGELTRLLAVPAPTSAPSTRVIAREESVAFPAEWEALGRPTSRALLDAATGAASWLGDRHAPPLSVDGDLHFEQVLAGSRSPWVVVDPVLLQGDPEYDLGRILWSRLDELEQDADVHRAFEGFVAAAEVPPERARAWVLVRSMSYLLWGLRHGLTLDPPKCERLLRLFA</sequence>
<dbReference type="GO" id="GO:0016301">
    <property type="term" value="F:kinase activity"/>
    <property type="evidence" value="ECO:0007669"/>
    <property type="project" value="UniProtKB-KW"/>
</dbReference>
<dbReference type="GO" id="GO:0016773">
    <property type="term" value="F:phosphotransferase activity, alcohol group as acceptor"/>
    <property type="evidence" value="ECO:0007669"/>
    <property type="project" value="InterPro"/>
</dbReference>
<accession>A0A1X7MU40</accession>
<keyword evidence="1" id="KW-0418">Kinase</keyword>
<keyword evidence="2" id="KW-1185">Reference proteome</keyword>
<dbReference type="InterPro" id="IPR011009">
    <property type="entry name" value="Kinase-like_dom_sf"/>
</dbReference>
<dbReference type="RefSeq" id="WP_085474688.1">
    <property type="nucleotide sequence ID" value="NZ_FXBM01000001.1"/>
</dbReference>
<dbReference type="AlphaFoldDB" id="A0A1X7MU40"/>
<dbReference type="GO" id="GO:0019748">
    <property type="term" value="P:secondary metabolic process"/>
    <property type="evidence" value="ECO:0007669"/>
    <property type="project" value="InterPro"/>
</dbReference>
<dbReference type="STRING" id="1891671.SAMN06295885_0125"/>
<proteinExistence type="predicted"/>
<organism evidence="1 2">
    <name type="scientific">Rathayibacter oskolensis</name>
    <dbReference type="NCBI Taxonomy" id="1891671"/>
    <lineage>
        <taxon>Bacteria</taxon>
        <taxon>Bacillati</taxon>
        <taxon>Actinomycetota</taxon>
        <taxon>Actinomycetes</taxon>
        <taxon>Micrococcales</taxon>
        <taxon>Microbacteriaceae</taxon>
        <taxon>Rathayibacter</taxon>
    </lineage>
</organism>
<name>A0A1X7MU40_9MICO</name>